<dbReference type="Proteomes" id="UP000190044">
    <property type="component" value="Unassembled WGS sequence"/>
</dbReference>
<keyword evidence="2" id="KW-1185">Reference proteome</keyword>
<accession>A0A1T5BBD4</accession>
<proteinExistence type="predicted"/>
<dbReference type="EMBL" id="FUYP01000006">
    <property type="protein sequence ID" value="SKB44566.1"/>
    <property type="molecule type" value="Genomic_DNA"/>
</dbReference>
<dbReference type="AlphaFoldDB" id="A0A1T5BBD4"/>
<evidence type="ECO:0000313" key="2">
    <source>
        <dbReference type="Proteomes" id="UP000190044"/>
    </source>
</evidence>
<organism evidence="1 2">
    <name type="scientific">Sphingopyxis flava</name>
    <dbReference type="NCBI Taxonomy" id="1507287"/>
    <lineage>
        <taxon>Bacteria</taxon>
        <taxon>Pseudomonadati</taxon>
        <taxon>Pseudomonadota</taxon>
        <taxon>Alphaproteobacteria</taxon>
        <taxon>Sphingomonadales</taxon>
        <taxon>Sphingomonadaceae</taxon>
        <taxon>Sphingopyxis</taxon>
    </lineage>
</organism>
<protein>
    <submittedName>
        <fullName evidence="1">Uncharacterized protein</fullName>
    </submittedName>
</protein>
<name>A0A1T5BBD4_9SPHN</name>
<sequence length="185" mass="18534">MAGCKGVQLLRRAKRISRMARHGGSRHSADALAKAALAGLLLAGVGAISGILLGQFVAGERFAASSPAHASFAELSSNPDAVGADVLPASLCDGCAAGYVPPTRAFTAYGVDAFDPPEAVFLDYAPPPAAEDGYRYGGNFEDAAPPLPSAPDARAAGGPGLIVLSDDMVPGAPRPVAVPIPAASE</sequence>
<gene>
    <name evidence="1" type="ORF">SAMN06295937_100668</name>
</gene>
<reference evidence="2" key="1">
    <citation type="submission" date="2017-02" db="EMBL/GenBank/DDBJ databases">
        <authorList>
            <person name="Varghese N."/>
            <person name="Submissions S."/>
        </authorList>
    </citation>
    <scope>NUCLEOTIDE SEQUENCE [LARGE SCALE GENOMIC DNA]</scope>
    <source>
        <strain evidence="2">R11H</strain>
    </source>
</reference>
<evidence type="ECO:0000313" key="1">
    <source>
        <dbReference type="EMBL" id="SKB44566.1"/>
    </source>
</evidence>